<dbReference type="InterPro" id="IPR000999">
    <property type="entry name" value="RNase_III_dom"/>
</dbReference>
<gene>
    <name evidence="4" type="ORF">MKK02DRAFT_45209</name>
</gene>
<dbReference type="PANTHER" id="PTHR11207">
    <property type="entry name" value="RIBONUCLEASE III"/>
    <property type="match status" value="1"/>
</dbReference>
<dbReference type="GO" id="GO:0004525">
    <property type="term" value="F:ribonuclease III activity"/>
    <property type="evidence" value="ECO:0007669"/>
    <property type="project" value="InterPro"/>
</dbReference>
<dbReference type="GO" id="GO:0005654">
    <property type="term" value="C:nucleoplasm"/>
    <property type="evidence" value="ECO:0007669"/>
    <property type="project" value="TreeGrafter"/>
</dbReference>
<dbReference type="GO" id="GO:0006364">
    <property type="term" value="P:rRNA processing"/>
    <property type="evidence" value="ECO:0007669"/>
    <property type="project" value="TreeGrafter"/>
</dbReference>
<protein>
    <submittedName>
        <fullName evidence="4">Ribonuclease III domain-containing protein</fullName>
    </submittedName>
</protein>
<accession>A0AA38H955</accession>
<dbReference type="PANTHER" id="PTHR11207:SF0">
    <property type="entry name" value="RIBONUCLEASE 3"/>
    <property type="match status" value="1"/>
</dbReference>
<dbReference type="PROSITE" id="PS50142">
    <property type="entry name" value="RNASE_3_2"/>
    <property type="match status" value="1"/>
</dbReference>
<evidence type="ECO:0000256" key="1">
    <source>
        <dbReference type="ARBA" id="ARBA00022884"/>
    </source>
</evidence>
<dbReference type="AlphaFoldDB" id="A0AA38H955"/>
<dbReference type="SUPFAM" id="SSF54768">
    <property type="entry name" value="dsRNA-binding domain-like"/>
    <property type="match status" value="1"/>
</dbReference>
<dbReference type="CDD" id="cd00048">
    <property type="entry name" value="DSRM_SF"/>
    <property type="match status" value="1"/>
</dbReference>
<dbReference type="Pfam" id="PF00636">
    <property type="entry name" value="Ribonuclease_3"/>
    <property type="match status" value="1"/>
</dbReference>
<feature type="region of interest" description="Disordered" evidence="2">
    <location>
        <begin position="1"/>
        <end position="40"/>
    </location>
</feature>
<evidence type="ECO:0000256" key="2">
    <source>
        <dbReference type="SAM" id="MobiDB-lite"/>
    </source>
</evidence>
<dbReference type="SMART" id="SM00535">
    <property type="entry name" value="RIBOc"/>
    <property type="match status" value="1"/>
</dbReference>
<dbReference type="SUPFAM" id="SSF69065">
    <property type="entry name" value="RNase III domain-like"/>
    <property type="match status" value="1"/>
</dbReference>
<dbReference type="Gene3D" id="1.10.1520.10">
    <property type="entry name" value="Ribonuclease III domain"/>
    <property type="match status" value="1"/>
</dbReference>
<feature type="compositionally biased region" description="Pro residues" evidence="2">
    <location>
        <begin position="21"/>
        <end position="40"/>
    </location>
</feature>
<dbReference type="Proteomes" id="UP001164286">
    <property type="component" value="Unassembled WGS sequence"/>
</dbReference>
<dbReference type="CDD" id="cd00593">
    <property type="entry name" value="RIBOc"/>
    <property type="match status" value="1"/>
</dbReference>
<feature type="domain" description="RNase III" evidence="3">
    <location>
        <begin position="71"/>
        <end position="195"/>
    </location>
</feature>
<keyword evidence="5" id="KW-1185">Reference proteome</keyword>
<name>A0AA38H955_9TREE</name>
<evidence type="ECO:0000313" key="4">
    <source>
        <dbReference type="EMBL" id="KAI9636505.1"/>
    </source>
</evidence>
<feature type="compositionally biased region" description="Low complexity" evidence="2">
    <location>
        <begin position="8"/>
        <end position="20"/>
    </location>
</feature>
<organism evidence="4 5">
    <name type="scientific">Dioszegia hungarica</name>
    <dbReference type="NCBI Taxonomy" id="4972"/>
    <lineage>
        <taxon>Eukaryota</taxon>
        <taxon>Fungi</taxon>
        <taxon>Dikarya</taxon>
        <taxon>Basidiomycota</taxon>
        <taxon>Agaricomycotina</taxon>
        <taxon>Tremellomycetes</taxon>
        <taxon>Tremellales</taxon>
        <taxon>Bulleribasidiaceae</taxon>
        <taxon>Dioszegia</taxon>
    </lineage>
</organism>
<evidence type="ECO:0000313" key="5">
    <source>
        <dbReference type="Proteomes" id="UP001164286"/>
    </source>
</evidence>
<evidence type="ECO:0000259" key="3">
    <source>
        <dbReference type="PROSITE" id="PS50142"/>
    </source>
</evidence>
<comment type="caution">
    <text evidence="4">The sequence shown here is derived from an EMBL/GenBank/DDBJ whole genome shotgun (WGS) entry which is preliminary data.</text>
</comment>
<dbReference type="GO" id="GO:0003723">
    <property type="term" value="F:RNA binding"/>
    <property type="evidence" value="ECO:0007669"/>
    <property type="project" value="UniProtKB-KW"/>
</dbReference>
<dbReference type="EMBL" id="JAKWFO010000005">
    <property type="protein sequence ID" value="KAI9636505.1"/>
    <property type="molecule type" value="Genomic_DNA"/>
</dbReference>
<sequence length="338" mass="37267">MTDDIDISRLSISSSSMSHLPPSPTYPLPPGPYKPLDPGQPPFMPNAVNTNLANYRLPPLPDLGVPPLPLIEDVELERQVFTHSSWVQKARKATSMETEERIEDNEKLEHVGDSLINVTTTLLLHQLYPNLQVGGATMLKGHLVSNLSLSQLSKHYGLPQRIIASASEVWNLRAGEKIQANLFEAYVAALYLSYLLPTASASSPSATVSSDAYCDAEGRAFARLGYWLKPLFAPLCHWLLAEIKSEQRRLDDQSSGANADSHLDQLASGALARLNEHMTKYHKTAPQYTSSRAGTDAWTTQCIVHDKDGKMYSHEATRSTKKIGQNIAAYKVCQEMGL</sequence>
<keyword evidence="1" id="KW-0694">RNA-binding</keyword>
<reference evidence="4" key="1">
    <citation type="journal article" date="2022" name="G3 (Bethesda)">
        <title>High quality genome of the basidiomycete yeast Dioszegia hungarica PDD-24b-2 isolated from cloud water.</title>
        <authorList>
            <person name="Jarrige D."/>
            <person name="Haridas S."/>
            <person name="Bleykasten-Grosshans C."/>
            <person name="Joly M."/>
            <person name="Nadalig T."/>
            <person name="Sancelme M."/>
            <person name="Vuilleumier S."/>
            <person name="Grigoriev I.V."/>
            <person name="Amato P."/>
            <person name="Bringel F."/>
        </authorList>
    </citation>
    <scope>NUCLEOTIDE SEQUENCE</scope>
    <source>
        <strain evidence="4">PDD-24b-2</strain>
    </source>
</reference>
<dbReference type="InterPro" id="IPR036389">
    <property type="entry name" value="RNase_III_sf"/>
</dbReference>
<dbReference type="RefSeq" id="XP_052946282.1">
    <property type="nucleotide sequence ID" value="XM_053093288.1"/>
</dbReference>
<dbReference type="GeneID" id="77732493"/>
<proteinExistence type="predicted"/>
<dbReference type="GO" id="GO:0006369">
    <property type="term" value="P:termination of RNA polymerase II transcription"/>
    <property type="evidence" value="ECO:0007669"/>
    <property type="project" value="TreeGrafter"/>
</dbReference>
<dbReference type="GO" id="GO:0034475">
    <property type="term" value="P:U4 snRNA 3'-end processing"/>
    <property type="evidence" value="ECO:0007669"/>
    <property type="project" value="TreeGrafter"/>
</dbReference>